<feature type="chain" id="PRO_5015728407" evidence="2">
    <location>
        <begin position="33"/>
        <end position="143"/>
    </location>
</feature>
<evidence type="ECO:0000256" key="1">
    <source>
        <dbReference type="SAM" id="Phobius"/>
    </source>
</evidence>
<name>A0A2S2R3M9_9HEMI</name>
<feature type="transmembrane region" description="Helical" evidence="1">
    <location>
        <begin position="48"/>
        <end position="75"/>
    </location>
</feature>
<evidence type="ECO:0000256" key="2">
    <source>
        <dbReference type="SAM" id="SignalP"/>
    </source>
</evidence>
<protein>
    <submittedName>
        <fullName evidence="3">Uncharacterized protein</fullName>
    </submittedName>
</protein>
<reference evidence="3" key="1">
    <citation type="submission" date="2018-04" db="EMBL/GenBank/DDBJ databases">
        <title>Transcriptome assembly of Sipha flava.</title>
        <authorList>
            <person name="Scully E.D."/>
            <person name="Geib S.M."/>
            <person name="Palmer N.A."/>
            <person name="Koch K."/>
            <person name="Bradshaw J."/>
            <person name="Heng-Moss T."/>
            <person name="Sarath G."/>
        </authorList>
    </citation>
    <scope>NUCLEOTIDE SEQUENCE</scope>
</reference>
<proteinExistence type="predicted"/>
<keyword evidence="2" id="KW-0732">Signal</keyword>
<organism evidence="3">
    <name type="scientific">Sipha flava</name>
    <name type="common">yellow sugarcane aphid</name>
    <dbReference type="NCBI Taxonomy" id="143950"/>
    <lineage>
        <taxon>Eukaryota</taxon>
        <taxon>Metazoa</taxon>
        <taxon>Ecdysozoa</taxon>
        <taxon>Arthropoda</taxon>
        <taxon>Hexapoda</taxon>
        <taxon>Insecta</taxon>
        <taxon>Pterygota</taxon>
        <taxon>Neoptera</taxon>
        <taxon>Paraneoptera</taxon>
        <taxon>Hemiptera</taxon>
        <taxon>Sternorrhyncha</taxon>
        <taxon>Aphidomorpha</taxon>
        <taxon>Aphidoidea</taxon>
        <taxon>Aphididae</taxon>
        <taxon>Sipha</taxon>
    </lineage>
</organism>
<keyword evidence="1" id="KW-1133">Transmembrane helix</keyword>
<dbReference type="EMBL" id="GGMS01015395">
    <property type="protein sequence ID" value="MBY84598.1"/>
    <property type="molecule type" value="Transcribed_RNA"/>
</dbReference>
<gene>
    <name evidence="3" type="ORF">g.21820</name>
</gene>
<dbReference type="AlphaFoldDB" id="A0A2S2R3M9"/>
<keyword evidence="1" id="KW-0812">Transmembrane</keyword>
<evidence type="ECO:0000313" key="3">
    <source>
        <dbReference type="EMBL" id="MBY84598.1"/>
    </source>
</evidence>
<accession>A0A2S2R3M9</accession>
<keyword evidence="1" id="KW-0472">Membrane</keyword>
<sequence length="143" mass="16491">MLYSHWAFATSRIAAFWLIISLFGYQTSTCCAIPISSSWSHNNRRITTLIIFIILVTIFFFFFAPYVVAIFYRICKPSKLLPHHLMYLYLIRLAQGSSTILCSGPSIIFFKPCRNWAAFLVKTCILYKDSILVIQFLKLVGCI</sequence>
<feature type="signal peptide" evidence="2">
    <location>
        <begin position="1"/>
        <end position="32"/>
    </location>
</feature>